<accession>A0A8R1HQ01</accession>
<dbReference type="AlphaFoldDB" id="A0A8R1HQ01"/>
<evidence type="ECO:0000313" key="11">
    <source>
        <dbReference type="EnsemblMetazoa" id="CJA05326b.1"/>
    </source>
</evidence>
<evidence type="ECO:0000256" key="9">
    <source>
        <dbReference type="ARBA" id="ARBA00023136"/>
    </source>
</evidence>
<feature type="transmembrane region" description="Helical" evidence="10">
    <location>
        <begin position="139"/>
        <end position="164"/>
    </location>
</feature>
<evidence type="ECO:0000256" key="4">
    <source>
        <dbReference type="ARBA" id="ARBA00022676"/>
    </source>
</evidence>
<feature type="transmembrane region" description="Helical" evidence="10">
    <location>
        <begin position="351"/>
        <end position="369"/>
    </location>
</feature>
<name>A0A8R1HQ01_CAEJA</name>
<dbReference type="InterPro" id="IPR004856">
    <property type="entry name" value="Glyco_trans_ALG6/ALG8"/>
</dbReference>
<proteinExistence type="inferred from homology"/>
<feature type="transmembrane region" description="Helical" evidence="10">
    <location>
        <begin position="85"/>
        <end position="105"/>
    </location>
</feature>
<keyword evidence="5 10" id="KW-0808">Transferase</keyword>
<feature type="transmembrane region" description="Helical" evidence="10">
    <location>
        <begin position="408"/>
        <end position="427"/>
    </location>
</feature>
<reference evidence="12" key="1">
    <citation type="submission" date="2010-08" db="EMBL/GenBank/DDBJ databases">
        <authorList>
            <consortium name="Caenorhabditis japonica Sequencing Consortium"/>
            <person name="Wilson R.K."/>
        </authorList>
    </citation>
    <scope>NUCLEOTIDE SEQUENCE [LARGE SCALE GENOMIC DNA]</scope>
    <source>
        <strain evidence="12">DF5081</strain>
    </source>
</reference>
<dbReference type="PANTHER" id="PTHR12413:SF1">
    <property type="entry name" value="DOLICHYL PYROPHOSPHATE MAN9GLCNAC2 ALPHA-1,3-GLUCOSYLTRANSFERASE"/>
    <property type="match status" value="1"/>
</dbReference>
<evidence type="ECO:0000256" key="3">
    <source>
        <dbReference type="ARBA" id="ARBA00008715"/>
    </source>
</evidence>
<comment type="pathway">
    <text evidence="2 10">Protein modification; protein glycosylation.</text>
</comment>
<dbReference type="GO" id="GO:0042281">
    <property type="term" value="F:dolichyl pyrophosphate Man9GlcNAc2 alpha-1,3-glucosyltransferase activity"/>
    <property type="evidence" value="ECO:0007669"/>
    <property type="project" value="TreeGrafter"/>
</dbReference>
<keyword evidence="4 10" id="KW-0328">Glycosyltransferase</keyword>
<feature type="transmembrane region" description="Helical" evidence="10">
    <location>
        <begin position="378"/>
        <end position="396"/>
    </location>
</feature>
<evidence type="ECO:0000256" key="8">
    <source>
        <dbReference type="ARBA" id="ARBA00022989"/>
    </source>
</evidence>
<dbReference type="GO" id="GO:0005789">
    <property type="term" value="C:endoplasmic reticulum membrane"/>
    <property type="evidence" value="ECO:0007669"/>
    <property type="project" value="UniProtKB-SubCell"/>
</dbReference>
<protein>
    <recommendedName>
        <fullName evidence="10">Alpha-1,3-glucosyltransferase</fullName>
        <ecNumber evidence="10">2.4.1.-</ecNumber>
    </recommendedName>
</protein>
<dbReference type="EnsemblMetazoa" id="CJA05326b.1">
    <property type="protein sequence ID" value="CJA05326b.1"/>
    <property type="gene ID" value="WBGene00124530"/>
</dbReference>
<dbReference type="Proteomes" id="UP000005237">
    <property type="component" value="Unassembled WGS sequence"/>
</dbReference>
<reference evidence="11" key="2">
    <citation type="submission" date="2022-06" db="UniProtKB">
        <authorList>
            <consortium name="EnsemblMetazoa"/>
        </authorList>
    </citation>
    <scope>IDENTIFICATION</scope>
    <source>
        <strain evidence="11">DF5081</strain>
    </source>
</reference>
<evidence type="ECO:0000256" key="1">
    <source>
        <dbReference type="ARBA" id="ARBA00004477"/>
    </source>
</evidence>
<dbReference type="EC" id="2.4.1.-" evidence="10"/>
<keyword evidence="8 10" id="KW-1133">Transmembrane helix</keyword>
<sequence length="433" mass="49966">MQSRSIANLVPKRYSFIPNSFIPKQFYFTTVLFRTVPFRTVLLRSKFYIAAVLLHFSSIPRANKIDKSYVALTSSRGLETIAHKMFMRVSAILPFYLIYIPTLVYLISGKSVMHSVFALFYPGLLVIDNGHFQYNSVSLGLFLAMILCLFRNRVYLGSVFFVAALNYKQMELYHALPVFVFILSKSVNKTEPMQSLIKIIKIGMVVICSFILLWLPFIATGTIQDVLIRIFPFNRGIYEDKVASFWCAFSVVLKRLPIQNIQIHISTAMVLLSSSVSLVRLFLKPSTRNFKLTLVTTSLSFFLFSFHVHEKTILLAVIPAILLLPEYPEHVLWMLNISNISLFDLCLKDNSTSFVFFFFFYFLVSFSFVKNSGKTSKIHFVSVLLGFFLCASQLYGPRIPRFPHLYQLGNAFYCCIHFIYFLIFFTLESFRKV</sequence>
<dbReference type="PANTHER" id="PTHR12413">
    <property type="entry name" value="DOLICHYL GLYCOSYLTRANSFERASE"/>
    <property type="match status" value="1"/>
</dbReference>
<comment type="subcellular location">
    <subcellularLocation>
        <location evidence="1 10">Endoplasmic reticulum membrane</location>
        <topology evidence="1 10">Multi-pass membrane protein</topology>
    </subcellularLocation>
</comment>
<keyword evidence="7 10" id="KW-0256">Endoplasmic reticulum</keyword>
<evidence type="ECO:0000256" key="2">
    <source>
        <dbReference type="ARBA" id="ARBA00004922"/>
    </source>
</evidence>
<evidence type="ECO:0000256" key="10">
    <source>
        <dbReference type="RuleBase" id="RU363110"/>
    </source>
</evidence>
<organism evidence="11 12">
    <name type="scientific">Caenorhabditis japonica</name>
    <dbReference type="NCBI Taxonomy" id="281687"/>
    <lineage>
        <taxon>Eukaryota</taxon>
        <taxon>Metazoa</taxon>
        <taxon>Ecdysozoa</taxon>
        <taxon>Nematoda</taxon>
        <taxon>Chromadorea</taxon>
        <taxon>Rhabditida</taxon>
        <taxon>Rhabditina</taxon>
        <taxon>Rhabditomorpha</taxon>
        <taxon>Rhabditoidea</taxon>
        <taxon>Rhabditidae</taxon>
        <taxon>Peloderinae</taxon>
        <taxon>Caenorhabditis</taxon>
    </lineage>
</organism>
<evidence type="ECO:0000256" key="7">
    <source>
        <dbReference type="ARBA" id="ARBA00022824"/>
    </source>
</evidence>
<comment type="caution">
    <text evidence="10">Lacks conserved residue(s) required for the propagation of feature annotation.</text>
</comment>
<evidence type="ECO:0000256" key="5">
    <source>
        <dbReference type="ARBA" id="ARBA00022679"/>
    </source>
</evidence>
<feature type="transmembrane region" description="Helical" evidence="10">
    <location>
        <begin position="261"/>
        <end position="283"/>
    </location>
</feature>
<dbReference type="Pfam" id="PF03155">
    <property type="entry name" value="Alg6_Alg8"/>
    <property type="match status" value="1"/>
</dbReference>
<keyword evidence="6 10" id="KW-0812">Transmembrane</keyword>
<keyword evidence="12" id="KW-1185">Reference proteome</keyword>
<evidence type="ECO:0000256" key="6">
    <source>
        <dbReference type="ARBA" id="ARBA00022692"/>
    </source>
</evidence>
<comment type="similarity">
    <text evidence="3 10">Belongs to the ALG6/ALG8 glucosyltransferase family.</text>
</comment>
<keyword evidence="9 10" id="KW-0472">Membrane</keyword>
<feature type="transmembrane region" description="Helical" evidence="10">
    <location>
        <begin position="199"/>
        <end position="219"/>
    </location>
</feature>
<evidence type="ECO:0000313" key="12">
    <source>
        <dbReference type="Proteomes" id="UP000005237"/>
    </source>
</evidence>